<evidence type="ECO:0000259" key="9">
    <source>
        <dbReference type="PROSITE" id="PS50929"/>
    </source>
</evidence>
<evidence type="ECO:0000256" key="7">
    <source>
        <dbReference type="SAM" id="Phobius"/>
    </source>
</evidence>
<dbReference type="InterPro" id="IPR003439">
    <property type="entry name" value="ABC_transporter-like_ATP-bd"/>
</dbReference>
<dbReference type="Pfam" id="PF00664">
    <property type="entry name" value="ABC_membrane"/>
    <property type="match status" value="1"/>
</dbReference>
<proteinExistence type="predicted"/>
<dbReference type="EMBL" id="JANUCT010000003">
    <property type="protein sequence ID" value="MCS3902481.1"/>
    <property type="molecule type" value="Genomic_DNA"/>
</dbReference>
<keyword evidence="11" id="KW-1185">Reference proteome</keyword>
<dbReference type="InterPro" id="IPR017871">
    <property type="entry name" value="ABC_transporter-like_CS"/>
</dbReference>
<sequence length="562" mass="59902">MTETVVTDTSGAAVTDSARVWLHDKARAVRGWLLIATLAGLAGGWLIIAQAGVIASIVAAAISAGVNLDELLPWFAGLGGIIALRAALQWLQETAGLEAGLRVRRQTRAELLEHSARLGPVRLSAYHSAELAGQLLEHSEALHGYFARFMPQMVLAAAIPLSILLVVARLDWLAAVFLLASAPLIPLFMSLIGMGAERLNRRQFETLARLAGTFLDRVRGLATLQLFGHAERSIDEVARAADDYRRRSMRTLRVAFLSSAVLEFFAAVAIATVAIYIGFALLGFIEFGPAPQLTLFSGLFILLLAPEFFQPLRNLAQHYHDRAAALAAGDILLDLLRQPAAATPITTSNAHTAVRLTGVSVSHPGRGRVLGPLSLDIAAGQFVVIDGPSGAGKSTLLQLVAGFVSPDDGHCHRPDSFAWLDQRPFLLHGSVADNLRLAAATATDDALYAALREVGLTDWLERQPRGLATPIDERGSGISGGQAQRLALARVFLSAAPLVLLDEPSAHLDAHSEAHVLRSLQALAAQGRTLLVASHHAAVHELADRRIQLDAGQLIEGHGGHA</sequence>
<dbReference type="InterPro" id="IPR027417">
    <property type="entry name" value="P-loop_NTPase"/>
</dbReference>
<dbReference type="Gene3D" id="1.20.1560.10">
    <property type="entry name" value="ABC transporter type 1, transmembrane domain"/>
    <property type="match status" value="1"/>
</dbReference>
<dbReference type="PANTHER" id="PTHR24221">
    <property type="entry name" value="ATP-BINDING CASSETTE SUB-FAMILY B"/>
    <property type="match status" value="1"/>
</dbReference>
<dbReference type="CDD" id="cd03228">
    <property type="entry name" value="ABCC_MRP_Like"/>
    <property type="match status" value="1"/>
</dbReference>
<evidence type="ECO:0000256" key="4">
    <source>
        <dbReference type="ARBA" id="ARBA00022840"/>
    </source>
</evidence>
<dbReference type="SUPFAM" id="SSF52540">
    <property type="entry name" value="P-loop containing nucleoside triphosphate hydrolases"/>
    <property type="match status" value="1"/>
</dbReference>
<comment type="subcellular location">
    <subcellularLocation>
        <location evidence="1">Cell membrane</location>
        <topology evidence="1">Multi-pass membrane protein</topology>
    </subcellularLocation>
</comment>
<feature type="transmembrane region" description="Helical" evidence="7">
    <location>
        <begin position="71"/>
        <end position="88"/>
    </location>
</feature>
<feature type="transmembrane region" description="Helical" evidence="7">
    <location>
        <begin position="145"/>
        <end position="166"/>
    </location>
</feature>
<dbReference type="AlphaFoldDB" id="A0AAE3HHL7"/>
<evidence type="ECO:0000256" key="3">
    <source>
        <dbReference type="ARBA" id="ARBA00022741"/>
    </source>
</evidence>
<dbReference type="GO" id="GO:0042883">
    <property type="term" value="P:cysteine transport"/>
    <property type="evidence" value="ECO:0007669"/>
    <property type="project" value="InterPro"/>
</dbReference>
<keyword evidence="3" id="KW-0547">Nucleotide-binding</keyword>
<keyword evidence="4 10" id="KW-0067">ATP-binding</keyword>
<protein>
    <submittedName>
        <fullName evidence="10">ATP-binding cassette subfamily C protein CydD</fullName>
    </submittedName>
</protein>
<keyword evidence="2 7" id="KW-0812">Transmembrane</keyword>
<dbReference type="GO" id="GO:0005886">
    <property type="term" value="C:plasma membrane"/>
    <property type="evidence" value="ECO:0007669"/>
    <property type="project" value="UniProtKB-SubCell"/>
</dbReference>
<dbReference type="Pfam" id="PF00005">
    <property type="entry name" value="ABC_tran"/>
    <property type="match status" value="1"/>
</dbReference>
<feature type="domain" description="ABC transmembrane type-1" evidence="9">
    <location>
        <begin position="34"/>
        <end position="324"/>
    </location>
</feature>
<feature type="transmembrane region" description="Helical" evidence="7">
    <location>
        <begin position="172"/>
        <end position="192"/>
    </location>
</feature>
<accession>A0AAE3HHL7</accession>
<dbReference type="InterPro" id="IPR014216">
    <property type="entry name" value="ABC_transptr_CydD"/>
</dbReference>
<dbReference type="InterPro" id="IPR003593">
    <property type="entry name" value="AAA+_ATPase"/>
</dbReference>
<organism evidence="10 11">
    <name type="scientific">Methylohalomonas lacus</name>
    <dbReference type="NCBI Taxonomy" id="398773"/>
    <lineage>
        <taxon>Bacteria</taxon>
        <taxon>Pseudomonadati</taxon>
        <taxon>Pseudomonadota</taxon>
        <taxon>Gammaproteobacteria</taxon>
        <taxon>Methylohalomonadales</taxon>
        <taxon>Methylohalomonadaceae</taxon>
        <taxon>Methylohalomonas</taxon>
    </lineage>
</organism>
<dbReference type="GO" id="GO:0005524">
    <property type="term" value="F:ATP binding"/>
    <property type="evidence" value="ECO:0007669"/>
    <property type="project" value="UniProtKB-KW"/>
</dbReference>
<evidence type="ECO:0000313" key="10">
    <source>
        <dbReference type="EMBL" id="MCS3902481.1"/>
    </source>
</evidence>
<feature type="transmembrane region" description="Helical" evidence="7">
    <location>
        <begin position="254"/>
        <end position="284"/>
    </location>
</feature>
<evidence type="ECO:0000256" key="1">
    <source>
        <dbReference type="ARBA" id="ARBA00004651"/>
    </source>
</evidence>
<comment type="caution">
    <text evidence="10">The sequence shown here is derived from an EMBL/GenBank/DDBJ whole genome shotgun (WGS) entry which is preliminary data.</text>
</comment>
<keyword evidence="5 7" id="KW-1133">Transmembrane helix</keyword>
<dbReference type="PROSITE" id="PS50893">
    <property type="entry name" value="ABC_TRANSPORTER_2"/>
    <property type="match status" value="1"/>
</dbReference>
<name>A0AAE3HHL7_9GAMM</name>
<dbReference type="CDD" id="cd18584">
    <property type="entry name" value="ABC_6TM_AarD_CydD"/>
    <property type="match status" value="1"/>
</dbReference>
<dbReference type="PROSITE" id="PS50929">
    <property type="entry name" value="ABC_TM1F"/>
    <property type="match status" value="1"/>
</dbReference>
<evidence type="ECO:0000259" key="8">
    <source>
        <dbReference type="PROSITE" id="PS50893"/>
    </source>
</evidence>
<dbReference type="Proteomes" id="UP001204445">
    <property type="component" value="Unassembled WGS sequence"/>
</dbReference>
<dbReference type="Gene3D" id="3.40.50.300">
    <property type="entry name" value="P-loop containing nucleotide triphosphate hydrolases"/>
    <property type="match status" value="1"/>
</dbReference>
<dbReference type="NCBIfam" id="TIGR02857">
    <property type="entry name" value="CydD"/>
    <property type="match status" value="1"/>
</dbReference>
<dbReference type="SMART" id="SM00382">
    <property type="entry name" value="AAA"/>
    <property type="match status" value="1"/>
</dbReference>
<reference evidence="10" key="1">
    <citation type="submission" date="2022-08" db="EMBL/GenBank/DDBJ databases">
        <title>Genomic Encyclopedia of Type Strains, Phase III (KMG-III): the genomes of soil and plant-associated and newly described type strains.</title>
        <authorList>
            <person name="Whitman W."/>
        </authorList>
    </citation>
    <scope>NUCLEOTIDE SEQUENCE</scope>
    <source>
        <strain evidence="10">HMT 1</strain>
    </source>
</reference>
<evidence type="ECO:0000256" key="2">
    <source>
        <dbReference type="ARBA" id="ARBA00022692"/>
    </source>
</evidence>
<keyword evidence="6 7" id="KW-0472">Membrane</keyword>
<dbReference type="GO" id="GO:0016887">
    <property type="term" value="F:ATP hydrolysis activity"/>
    <property type="evidence" value="ECO:0007669"/>
    <property type="project" value="InterPro"/>
</dbReference>
<evidence type="ECO:0000256" key="5">
    <source>
        <dbReference type="ARBA" id="ARBA00022989"/>
    </source>
</evidence>
<dbReference type="PANTHER" id="PTHR24221:SF261">
    <property type="entry name" value="GLUTATHIONE_L-CYSTEINE TRANSPORT SYSTEM ATP-BINDING_PERMEASE PROTEIN CYDD"/>
    <property type="match status" value="1"/>
</dbReference>
<gene>
    <name evidence="10" type="ORF">J2T55_000485</name>
</gene>
<dbReference type="GO" id="GO:0140359">
    <property type="term" value="F:ABC-type transporter activity"/>
    <property type="evidence" value="ECO:0007669"/>
    <property type="project" value="InterPro"/>
</dbReference>
<evidence type="ECO:0000256" key="6">
    <source>
        <dbReference type="ARBA" id="ARBA00023136"/>
    </source>
</evidence>
<feature type="domain" description="ABC transporter" evidence="8">
    <location>
        <begin position="354"/>
        <end position="562"/>
    </location>
</feature>
<dbReference type="InterPro" id="IPR011527">
    <property type="entry name" value="ABC1_TM_dom"/>
</dbReference>
<dbReference type="InterPro" id="IPR039421">
    <property type="entry name" value="Type_1_exporter"/>
</dbReference>
<dbReference type="PROSITE" id="PS00211">
    <property type="entry name" value="ABC_TRANSPORTER_1"/>
    <property type="match status" value="1"/>
</dbReference>
<dbReference type="InterPro" id="IPR036640">
    <property type="entry name" value="ABC1_TM_sf"/>
</dbReference>
<feature type="transmembrane region" description="Helical" evidence="7">
    <location>
        <begin position="32"/>
        <end position="65"/>
    </location>
</feature>
<dbReference type="SUPFAM" id="SSF90123">
    <property type="entry name" value="ABC transporter transmembrane region"/>
    <property type="match status" value="1"/>
</dbReference>
<dbReference type="GO" id="GO:0034040">
    <property type="term" value="F:ATPase-coupled lipid transmembrane transporter activity"/>
    <property type="evidence" value="ECO:0007669"/>
    <property type="project" value="TreeGrafter"/>
</dbReference>
<evidence type="ECO:0000313" key="11">
    <source>
        <dbReference type="Proteomes" id="UP001204445"/>
    </source>
</evidence>